<evidence type="ECO:0000313" key="3">
    <source>
        <dbReference type="EMBL" id="TFY65010.1"/>
    </source>
</evidence>
<feature type="compositionally biased region" description="Low complexity" evidence="1">
    <location>
        <begin position="149"/>
        <end position="182"/>
    </location>
</feature>
<evidence type="ECO:0000256" key="2">
    <source>
        <dbReference type="SAM" id="SignalP"/>
    </source>
</evidence>
<dbReference type="EMBL" id="SEOQ01000353">
    <property type="protein sequence ID" value="TFY65010.1"/>
    <property type="molecule type" value="Genomic_DNA"/>
</dbReference>
<sequence>MIAINPARVLVSVLFAGLASAQFSMYIPGLDPQSVSVTELGVDAQGHTTWAVAPAVSDPSDGLLSPLTLVEGPNDASFTYALGPIAAGGSCTFSDQLALCTMVVDGTTDVVTETRSSFAVQGGPTGAAGSSPSGSAPQVSPTPSGSAKPTSNPGSGSSSPSSTSGSASAPASSSGSAGSTGAGVKDAVVTAFLGTVVAAASIALAL</sequence>
<proteinExistence type="predicted"/>
<feature type="compositionally biased region" description="Polar residues" evidence="1">
    <location>
        <begin position="138"/>
        <end position="148"/>
    </location>
</feature>
<keyword evidence="4" id="KW-1185">Reference proteome</keyword>
<dbReference type="Proteomes" id="UP000298327">
    <property type="component" value="Unassembled WGS sequence"/>
</dbReference>
<feature type="region of interest" description="Disordered" evidence="1">
    <location>
        <begin position="119"/>
        <end position="182"/>
    </location>
</feature>
<dbReference type="OrthoDB" id="4991875at2759"/>
<comment type="caution">
    <text evidence="3">The sequence shown here is derived from an EMBL/GenBank/DDBJ whole genome shotgun (WGS) entry which is preliminary data.</text>
</comment>
<evidence type="ECO:0000256" key="1">
    <source>
        <dbReference type="SAM" id="MobiDB-lite"/>
    </source>
</evidence>
<keyword evidence="2" id="KW-0732">Signal</keyword>
<name>A0A4Y9YTB0_9AGAM</name>
<feature type="chain" id="PRO_5021378692" description="Ubiquitin 3 binding protein But2 C-terminal domain-containing protein" evidence="2">
    <location>
        <begin position="22"/>
        <end position="206"/>
    </location>
</feature>
<feature type="compositionally biased region" description="Low complexity" evidence="1">
    <location>
        <begin position="127"/>
        <end position="137"/>
    </location>
</feature>
<reference evidence="3 4" key="1">
    <citation type="submission" date="2019-02" db="EMBL/GenBank/DDBJ databases">
        <title>Genome sequencing of the rare red list fungi Dentipellis fragilis.</title>
        <authorList>
            <person name="Buettner E."/>
            <person name="Kellner H."/>
        </authorList>
    </citation>
    <scope>NUCLEOTIDE SEQUENCE [LARGE SCALE GENOMIC DNA]</scope>
    <source>
        <strain evidence="3 4">DSM 105465</strain>
    </source>
</reference>
<protein>
    <recommendedName>
        <fullName evidence="5">Ubiquitin 3 binding protein But2 C-terminal domain-containing protein</fullName>
    </recommendedName>
</protein>
<dbReference type="AlphaFoldDB" id="A0A4Y9YTB0"/>
<feature type="signal peptide" evidence="2">
    <location>
        <begin position="1"/>
        <end position="21"/>
    </location>
</feature>
<evidence type="ECO:0008006" key="5">
    <source>
        <dbReference type="Google" id="ProtNLM"/>
    </source>
</evidence>
<accession>A0A4Y9YTB0</accession>
<evidence type="ECO:0000313" key="4">
    <source>
        <dbReference type="Proteomes" id="UP000298327"/>
    </source>
</evidence>
<organism evidence="3 4">
    <name type="scientific">Dentipellis fragilis</name>
    <dbReference type="NCBI Taxonomy" id="205917"/>
    <lineage>
        <taxon>Eukaryota</taxon>
        <taxon>Fungi</taxon>
        <taxon>Dikarya</taxon>
        <taxon>Basidiomycota</taxon>
        <taxon>Agaricomycotina</taxon>
        <taxon>Agaricomycetes</taxon>
        <taxon>Russulales</taxon>
        <taxon>Hericiaceae</taxon>
        <taxon>Dentipellis</taxon>
    </lineage>
</organism>
<dbReference type="STRING" id="205917.A0A4Y9YTB0"/>
<gene>
    <name evidence="3" type="ORF">EVG20_g5748</name>
</gene>